<dbReference type="Proteomes" id="UP001153555">
    <property type="component" value="Unassembled WGS sequence"/>
</dbReference>
<evidence type="ECO:0000313" key="1">
    <source>
        <dbReference type="EMBL" id="CAA0826981.1"/>
    </source>
</evidence>
<reference evidence="1" key="1">
    <citation type="submission" date="2019-12" db="EMBL/GenBank/DDBJ databases">
        <authorList>
            <person name="Scholes J."/>
        </authorList>
    </citation>
    <scope>NUCLEOTIDE SEQUENCE</scope>
</reference>
<sequence>MIPIEHASPTYRVTHFSEETNSANLKASLDLLDELRADAEVRNAAYERRSEKYINSRLKPRSFVRGDLVLKRVTGAHVGPLQPKWEGPFKVNRLISHGTYRLETLDGVPLQYPWHTTYLKKYYQ</sequence>
<dbReference type="AlphaFoldDB" id="A0A9N7RGE3"/>
<name>A0A9N7RGE3_STRHE</name>
<proteinExistence type="predicted"/>
<organism evidence="1 2">
    <name type="scientific">Striga hermonthica</name>
    <name type="common">Purple witchweed</name>
    <name type="synonym">Buchnera hermonthica</name>
    <dbReference type="NCBI Taxonomy" id="68872"/>
    <lineage>
        <taxon>Eukaryota</taxon>
        <taxon>Viridiplantae</taxon>
        <taxon>Streptophyta</taxon>
        <taxon>Embryophyta</taxon>
        <taxon>Tracheophyta</taxon>
        <taxon>Spermatophyta</taxon>
        <taxon>Magnoliopsida</taxon>
        <taxon>eudicotyledons</taxon>
        <taxon>Gunneridae</taxon>
        <taxon>Pentapetalae</taxon>
        <taxon>asterids</taxon>
        <taxon>lamiids</taxon>
        <taxon>Lamiales</taxon>
        <taxon>Orobanchaceae</taxon>
        <taxon>Buchnereae</taxon>
        <taxon>Striga</taxon>
    </lineage>
</organism>
<dbReference type="PANTHER" id="PTHR48475:SF2">
    <property type="entry name" value="RIBONUCLEASE H"/>
    <property type="match status" value="1"/>
</dbReference>
<keyword evidence="2" id="KW-1185">Reference proteome</keyword>
<dbReference type="PANTHER" id="PTHR48475">
    <property type="entry name" value="RIBONUCLEASE H"/>
    <property type="match status" value="1"/>
</dbReference>
<protein>
    <submittedName>
        <fullName evidence="1">Uncharacterized protein</fullName>
    </submittedName>
</protein>
<dbReference type="EMBL" id="CACSLK010027627">
    <property type="protein sequence ID" value="CAA0826981.1"/>
    <property type="molecule type" value="Genomic_DNA"/>
</dbReference>
<accession>A0A9N7RGE3</accession>
<gene>
    <name evidence="1" type="ORF">SHERM_22678</name>
</gene>
<evidence type="ECO:0000313" key="2">
    <source>
        <dbReference type="Proteomes" id="UP001153555"/>
    </source>
</evidence>
<dbReference type="OrthoDB" id="1433117at2759"/>
<comment type="caution">
    <text evidence="1">The sequence shown here is derived from an EMBL/GenBank/DDBJ whole genome shotgun (WGS) entry which is preliminary data.</text>
</comment>